<accession>M2LRM6</accession>
<dbReference type="Proteomes" id="UP000011761">
    <property type="component" value="Unassembled WGS sequence"/>
</dbReference>
<dbReference type="EMBL" id="KB445554">
    <property type="protein sequence ID" value="EMC97107.1"/>
    <property type="molecule type" value="Genomic_DNA"/>
</dbReference>
<proteinExistence type="predicted"/>
<protein>
    <submittedName>
        <fullName evidence="1">Uncharacterized protein</fullName>
    </submittedName>
</protein>
<dbReference type="RefSeq" id="XP_007675654.1">
    <property type="nucleotide sequence ID" value="XM_007677464.1"/>
</dbReference>
<dbReference type="HOGENOM" id="CLU_1695155_0_0_1"/>
<dbReference type="GeneID" id="19107626"/>
<gene>
    <name evidence="1" type="ORF">BAUCODRAFT_121615</name>
</gene>
<dbReference type="KEGG" id="bcom:BAUCODRAFT_121615"/>
<sequence>MEQMQMRIACYQAVSVPSRPVSSKEAYIPIITRTSSSSWAWPTGCQCGEARLARYNVPTVSLSVGSVDIYGWLSQHVLEKPKPKVIPLGPACNVGRQAVSKYNSVYDMQIHRKREEFFSHLRTTGGHPSAQATRKRCNSTVMGDQSRVKLIGMAA</sequence>
<reference evidence="1 2" key="1">
    <citation type="journal article" date="2012" name="PLoS Pathog.">
        <title>Diverse lifestyles and strategies of plant pathogenesis encoded in the genomes of eighteen Dothideomycetes fungi.</title>
        <authorList>
            <person name="Ohm R.A."/>
            <person name="Feau N."/>
            <person name="Henrissat B."/>
            <person name="Schoch C.L."/>
            <person name="Horwitz B.A."/>
            <person name="Barry K.W."/>
            <person name="Condon B.J."/>
            <person name="Copeland A.C."/>
            <person name="Dhillon B."/>
            <person name="Glaser F."/>
            <person name="Hesse C.N."/>
            <person name="Kosti I."/>
            <person name="LaButti K."/>
            <person name="Lindquist E.A."/>
            <person name="Lucas S."/>
            <person name="Salamov A.A."/>
            <person name="Bradshaw R.E."/>
            <person name="Ciuffetti L."/>
            <person name="Hamelin R.C."/>
            <person name="Kema G.H.J."/>
            <person name="Lawrence C."/>
            <person name="Scott J.A."/>
            <person name="Spatafora J.W."/>
            <person name="Turgeon B.G."/>
            <person name="de Wit P.J.G.M."/>
            <person name="Zhong S."/>
            <person name="Goodwin S.B."/>
            <person name="Grigoriev I.V."/>
        </authorList>
    </citation>
    <scope>NUCLEOTIDE SEQUENCE [LARGE SCALE GENOMIC DNA]</scope>
    <source>
        <strain evidence="1 2">UAMH 10762</strain>
    </source>
</reference>
<evidence type="ECO:0000313" key="2">
    <source>
        <dbReference type="Proteomes" id="UP000011761"/>
    </source>
</evidence>
<dbReference type="AlphaFoldDB" id="M2LRM6"/>
<name>M2LRM6_BAUPA</name>
<organism evidence="1 2">
    <name type="scientific">Baudoinia panamericana (strain UAMH 10762)</name>
    <name type="common">Angels' share fungus</name>
    <name type="synonym">Baudoinia compniacensis (strain UAMH 10762)</name>
    <dbReference type="NCBI Taxonomy" id="717646"/>
    <lineage>
        <taxon>Eukaryota</taxon>
        <taxon>Fungi</taxon>
        <taxon>Dikarya</taxon>
        <taxon>Ascomycota</taxon>
        <taxon>Pezizomycotina</taxon>
        <taxon>Dothideomycetes</taxon>
        <taxon>Dothideomycetidae</taxon>
        <taxon>Mycosphaerellales</taxon>
        <taxon>Teratosphaeriaceae</taxon>
        <taxon>Baudoinia</taxon>
    </lineage>
</organism>
<evidence type="ECO:0000313" key="1">
    <source>
        <dbReference type="EMBL" id="EMC97107.1"/>
    </source>
</evidence>
<keyword evidence="2" id="KW-1185">Reference proteome</keyword>